<dbReference type="EMBL" id="CP088156">
    <property type="protein sequence ID" value="UFZ08051.1"/>
    <property type="molecule type" value="Genomic_DNA"/>
</dbReference>
<protein>
    <recommendedName>
        <fullName evidence="3">4-hydroxythreonine-4-phosphate dehydrogenase</fullName>
    </recommendedName>
</protein>
<evidence type="ECO:0000313" key="2">
    <source>
        <dbReference type="Proteomes" id="UP001431010"/>
    </source>
</evidence>
<keyword evidence="2" id="KW-1185">Reference proteome</keyword>
<organism evidence="1 2">
    <name type="scientific">Bradyrhizobium ontarionense</name>
    <dbReference type="NCBI Taxonomy" id="2898149"/>
    <lineage>
        <taxon>Bacteria</taxon>
        <taxon>Pseudomonadati</taxon>
        <taxon>Pseudomonadota</taxon>
        <taxon>Alphaproteobacteria</taxon>
        <taxon>Hyphomicrobiales</taxon>
        <taxon>Nitrobacteraceae</taxon>
        <taxon>Bradyrhizobium</taxon>
    </lineage>
</organism>
<dbReference type="Proteomes" id="UP001431010">
    <property type="component" value="Chromosome"/>
</dbReference>
<name>A0ABY3RMG9_9BRAD</name>
<reference evidence="1" key="1">
    <citation type="journal article" date="2024" name="Antonie Van Leeuwenhoek">
        <title>Bradyrhizobium ontarionense sp. nov., a novel bacterial symbiont isolated from Aeschynomene indica (Indian jointvetch), harbours photosynthesis, nitrogen fixation and nitrous oxide (N2O) reductase genes.</title>
        <authorList>
            <person name="Bromfield E.S.P."/>
            <person name="Cloutier S."/>
        </authorList>
    </citation>
    <scope>NUCLEOTIDE SEQUENCE</scope>
    <source>
        <strain evidence="1">A19</strain>
    </source>
</reference>
<evidence type="ECO:0008006" key="3">
    <source>
        <dbReference type="Google" id="ProtNLM"/>
    </source>
</evidence>
<sequence>MVKIISMLTNNDLTVENAREMFEASNHAPTQFWGFKDTGISADRAGELAKLIADKGKTIVFESFGETEDDCLRAAEFAIRNKCKYLIGCQFHPAVVAILQGSPVVYFPTIGRRAGVPRYLYGSTEEVVEDGQRVLASGADGICLSMYRYKDGDPHDLGVAVLKSVGPHATIVSGSINTFERLKQVRKLRPWGFTIGSALFDEAFGKGLTWPEQISVLDAVLTCDVGAALSA</sequence>
<accession>A0ABY3RMG9</accession>
<gene>
    <name evidence="1" type="ORF">LQG66_17895</name>
</gene>
<evidence type="ECO:0000313" key="1">
    <source>
        <dbReference type="EMBL" id="UFZ08051.1"/>
    </source>
</evidence>
<dbReference type="RefSeq" id="WP_231327500.1">
    <property type="nucleotide sequence ID" value="NZ_CP088156.1"/>
</dbReference>
<proteinExistence type="predicted"/>